<sequence>MSIEKALRFLSKRQLSCLLLRLYGKYSYINDIIDQYVEEVLIDQDGDETQKVFNSIYRQIRSYASESEFIDWQSVYGFVEELQALLNDINTRMRQLHEGKALMLLEVLLDSCEDICSHCDDSDGEISRFFKRSIDVWLDVAAQVRSKSSQDNVDWVAKVLFYFDHNDYGCYDDIISHSYVLLSEAELRQLAWRFEHQLQRAVSLDSSDFPGLLGLNRNVSLAVNGLKSVAEALTDISLFESATFLGNDKATQAQMSSVVEFALDIENYERARFWLDQPGWDTSGEQHRAFTLQLLQAKGDVDQIKQGLRSEFEADPSYSRLVAYWKIASAEELPLIQETVNILARQMTDANDAINMLLLIGNVQTAAEVLVSAGNYVQLSDKHMIRDWLVSFEQHQQALAMVICYRALLDSILNMEQSQYYTQAIEYLRRLSELDNDELDYQELENHPQYLQQLQNRHWRQRSFWKRTGCPKNMV</sequence>
<keyword evidence="2" id="KW-1185">Reference proteome</keyword>
<evidence type="ECO:0000313" key="1">
    <source>
        <dbReference type="EMBL" id="AJQ97687.1"/>
    </source>
</evidence>
<name>A0A0C5VSM8_9GAMM</name>
<dbReference type="EMBL" id="CP007142">
    <property type="protein sequence ID" value="AJQ97687.1"/>
    <property type="molecule type" value="Genomic_DNA"/>
</dbReference>
<dbReference type="AlphaFoldDB" id="A0A0C5VSM8"/>
<dbReference type="STRING" id="1445510.YC6258_05659"/>
<dbReference type="Pfam" id="PF21810">
    <property type="entry name" value="DUF6880"/>
    <property type="match status" value="1"/>
</dbReference>
<proteinExistence type="predicted"/>
<evidence type="ECO:0000313" key="2">
    <source>
        <dbReference type="Proteomes" id="UP000032266"/>
    </source>
</evidence>
<reference evidence="1 2" key="1">
    <citation type="submission" date="2014-01" db="EMBL/GenBank/DDBJ databases">
        <title>Full genme sequencing of cellulolytic bacterium Gynuella sunshinyii YC6258T gen. nov., sp. nov.</title>
        <authorList>
            <person name="Khan H."/>
            <person name="Chung E.J."/>
            <person name="Chung Y.R."/>
        </authorList>
    </citation>
    <scope>NUCLEOTIDE SEQUENCE [LARGE SCALE GENOMIC DNA]</scope>
    <source>
        <strain evidence="1 2">YC6258</strain>
    </source>
</reference>
<gene>
    <name evidence="1" type="ORF">YC6258_05659</name>
</gene>
<dbReference type="InterPro" id="IPR049245">
    <property type="entry name" value="DUF6880"/>
</dbReference>
<dbReference type="RefSeq" id="WP_044619368.1">
    <property type="nucleotide sequence ID" value="NZ_CP007142.1"/>
</dbReference>
<dbReference type="Proteomes" id="UP000032266">
    <property type="component" value="Chromosome"/>
</dbReference>
<protein>
    <submittedName>
        <fullName evidence="1">Uncharacterized protein</fullName>
    </submittedName>
</protein>
<dbReference type="HOGENOM" id="CLU_046837_0_0_6"/>
<organism evidence="1 2">
    <name type="scientific">Gynuella sunshinyii YC6258</name>
    <dbReference type="NCBI Taxonomy" id="1445510"/>
    <lineage>
        <taxon>Bacteria</taxon>
        <taxon>Pseudomonadati</taxon>
        <taxon>Pseudomonadota</taxon>
        <taxon>Gammaproteobacteria</taxon>
        <taxon>Oceanospirillales</taxon>
        <taxon>Saccharospirillaceae</taxon>
        <taxon>Gynuella</taxon>
    </lineage>
</organism>
<dbReference type="KEGG" id="gsn:YC6258_05659"/>
<dbReference type="OrthoDB" id="7183688at2"/>
<accession>A0A0C5VSM8</accession>